<comment type="caution">
    <text evidence="1">The sequence shown here is derived from an EMBL/GenBank/DDBJ whole genome shotgun (WGS) entry which is preliminary data.</text>
</comment>
<protein>
    <recommendedName>
        <fullName evidence="3">Lipoprotein</fullName>
    </recommendedName>
</protein>
<proteinExistence type="predicted"/>
<accession>A0ABS5VVA8</accession>
<dbReference type="Proteomes" id="UP000772618">
    <property type="component" value="Unassembled WGS sequence"/>
</dbReference>
<evidence type="ECO:0000313" key="1">
    <source>
        <dbReference type="EMBL" id="MBT1705146.1"/>
    </source>
</evidence>
<evidence type="ECO:0008006" key="3">
    <source>
        <dbReference type="Google" id="ProtNLM"/>
    </source>
</evidence>
<gene>
    <name evidence="1" type="ORF">KK060_17770</name>
</gene>
<sequence>MRYTFEMTNKLVFVFSVSLLLIACGYFENDGVKSQKHIVGNIYLLEHNNTDEIDLAHDEGYGMYAIVVSDCNLVYYDPIENRIYAERPLTEWSSTYYSLILKDPSSRKVWEAIEMHEILETTFKKRTAKKSCVQIKLR</sequence>
<dbReference type="RefSeq" id="WP_254155101.1">
    <property type="nucleotide sequence ID" value="NZ_JAHESD010000047.1"/>
</dbReference>
<reference evidence="1 2" key="1">
    <citation type="submission" date="2021-05" db="EMBL/GenBank/DDBJ databases">
        <title>A Polyphasic approach of four new species of the genus Ohtaekwangia: Ohtaekwangia histidinii sp. nov., Ohtaekwangia cretensis sp. nov., Ohtaekwangia indiensis sp. nov., Ohtaekwangia reichenbachii sp. nov. from diverse environment.</title>
        <authorList>
            <person name="Octaviana S."/>
        </authorList>
    </citation>
    <scope>NUCLEOTIDE SEQUENCE [LARGE SCALE GENOMIC DNA]</scope>
    <source>
        <strain evidence="1 2">PWU20</strain>
    </source>
</reference>
<name>A0ABS5VVA8_9BACT</name>
<dbReference type="EMBL" id="JAHESD010000047">
    <property type="protein sequence ID" value="MBT1705146.1"/>
    <property type="molecule type" value="Genomic_DNA"/>
</dbReference>
<evidence type="ECO:0000313" key="2">
    <source>
        <dbReference type="Proteomes" id="UP000772618"/>
    </source>
</evidence>
<dbReference type="PROSITE" id="PS51257">
    <property type="entry name" value="PROKAR_LIPOPROTEIN"/>
    <property type="match status" value="1"/>
</dbReference>
<organism evidence="1 2">
    <name type="scientific">Chryseosolibacter indicus</name>
    <dbReference type="NCBI Taxonomy" id="2782351"/>
    <lineage>
        <taxon>Bacteria</taxon>
        <taxon>Pseudomonadati</taxon>
        <taxon>Bacteroidota</taxon>
        <taxon>Cytophagia</taxon>
        <taxon>Cytophagales</taxon>
        <taxon>Chryseotaleaceae</taxon>
        <taxon>Chryseosolibacter</taxon>
    </lineage>
</organism>
<keyword evidence="2" id="KW-1185">Reference proteome</keyword>